<accession>A0A7R8X016</accession>
<dbReference type="PANTHER" id="PTHR30401:SF0">
    <property type="entry name" value="TRNA 2-SELENOURIDINE SYNTHASE"/>
    <property type="match status" value="1"/>
</dbReference>
<dbReference type="AlphaFoldDB" id="A0A7R8X016"/>
<dbReference type="InterPro" id="IPR036873">
    <property type="entry name" value="Rhodanese-like_dom_sf"/>
</dbReference>
<dbReference type="PROSITE" id="PS50206">
    <property type="entry name" value="RHODANESE_3"/>
    <property type="match status" value="1"/>
</dbReference>
<feature type="non-terminal residue" evidence="1">
    <location>
        <position position="94"/>
    </location>
</feature>
<dbReference type="PANTHER" id="PTHR30401">
    <property type="entry name" value="TRNA 2-SELENOURIDINE SYNTHASE"/>
    <property type="match status" value="1"/>
</dbReference>
<organism evidence="1">
    <name type="scientific">Cyprideis torosa</name>
    <dbReference type="NCBI Taxonomy" id="163714"/>
    <lineage>
        <taxon>Eukaryota</taxon>
        <taxon>Metazoa</taxon>
        <taxon>Ecdysozoa</taxon>
        <taxon>Arthropoda</taxon>
        <taxon>Crustacea</taxon>
        <taxon>Oligostraca</taxon>
        <taxon>Ostracoda</taxon>
        <taxon>Podocopa</taxon>
        <taxon>Podocopida</taxon>
        <taxon>Cytherocopina</taxon>
        <taxon>Cytheroidea</taxon>
        <taxon>Cytherideidae</taxon>
        <taxon>Cyprideis</taxon>
    </lineage>
</organism>
<protein>
    <submittedName>
        <fullName evidence="1">Uncharacterized protein</fullName>
    </submittedName>
</protein>
<dbReference type="Gene3D" id="3.40.250.10">
    <property type="entry name" value="Rhodanese-like domain"/>
    <property type="match status" value="1"/>
</dbReference>
<dbReference type="GO" id="GO:0043828">
    <property type="term" value="F:tRNA 2-selenouridine synthase activity"/>
    <property type="evidence" value="ECO:0007669"/>
    <property type="project" value="InterPro"/>
</dbReference>
<dbReference type="GO" id="GO:0002098">
    <property type="term" value="P:tRNA wobble uridine modification"/>
    <property type="evidence" value="ECO:0007669"/>
    <property type="project" value="InterPro"/>
</dbReference>
<gene>
    <name evidence="1" type="ORF">CTOB1V02_LOCUS16283</name>
</gene>
<dbReference type="EMBL" id="OB701941">
    <property type="protein sequence ID" value="CAD7238468.1"/>
    <property type="molecule type" value="Genomic_DNA"/>
</dbReference>
<reference evidence="1" key="1">
    <citation type="submission" date="2020-11" db="EMBL/GenBank/DDBJ databases">
        <authorList>
            <person name="Tran Van P."/>
        </authorList>
    </citation>
    <scope>NUCLEOTIDE SEQUENCE</scope>
</reference>
<sequence>MPVVDVRSPAEFEAGHVTGAISIPLFADDERAIVGTIYKQQGKKDAIEKGLEIVGPKMAALAKKAEEAASDGVLGVYCWRGGMRSNRMAWLFEQ</sequence>
<dbReference type="SUPFAM" id="SSF52821">
    <property type="entry name" value="Rhodanese/Cell cycle control phosphatase"/>
    <property type="match status" value="1"/>
</dbReference>
<dbReference type="InterPro" id="IPR017582">
    <property type="entry name" value="SelU"/>
</dbReference>
<proteinExistence type="predicted"/>
<evidence type="ECO:0000313" key="1">
    <source>
        <dbReference type="EMBL" id="CAD7238468.1"/>
    </source>
</evidence>
<name>A0A7R8X016_9CRUS</name>
<dbReference type="InterPro" id="IPR001763">
    <property type="entry name" value="Rhodanese-like_dom"/>
</dbReference>
<dbReference type="OrthoDB" id="566238at2759"/>
<dbReference type="Pfam" id="PF00581">
    <property type="entry name" value="Rhodanese"/>
    <property type="match status" value="1"/>
</dbReference>